<evidence type="ECO:0000256" key="5">
    <source>
        <dbReference type="ARBA" id="ARBA00023180"/>
    </source>
</evidence>
<dbReference type="PANTHER" id="PTHR24020">
    <property type="entry name" value="COLLAGEN ALPHA"/>
    <property type="match status" value="1"/>
</dbReference>
<dbReference type="OMA" id="NTICAGI"/>
<dbReference type="Gene3D" id="3.40.50.410">
    <property type="entry name" value="von Willebrand factor, type A domain"/>
    <property type="match status" value="1"/>
</dbReference>
<dbReference type="PANTHER" id="PTHR24020:SF87">
    <property type="entry name" value="COLLAGEN ALPHA-1(VI) CHAIN-LIKE"/>
    <property type="match status" value="1"/>
</dbReference>
<organism evidence="7 8">
    <name type="scientific">Branchiostoma floridae</name>
    <name type="common">Florida lancelet</name>
    <name type="synonym">Amphioxus</name>
    <dbReference type="NCBI Taxonomy" id="7739"/>
    <lineage>
        <taxon>Eukaryota</taxon>
        <taxon>Metazoa</taxon>
        <taxon>Chordata</taxon>
        <taxon>Cephalochordata</taxon>
        <taxon>Leptocardii</taxon>
        <taxon>Amphioxiformes</taxon>
        <taxon>Branchiostomatidae</taxon>
        <taxon>Branchiostoma</taxon>
    </lineage>
</organism>
<evidence type="ECO:0000256" key="4">
    <source>
        <dbReference type="ARBA" id="ARBA00022737"/>
    </source>
</evidence>
<dbReference type="GeneID" id="118408986"/>
<dbReference type="Pfam" id="PF00092">
    <property type="entry name" value="VWA"/>
    <property type="match status" value="1"/>
</dbReference>
<keyword evidence="5" id="KW-0325">Glycoprotein</keyword>
<dbReference type="SMART" id="SM00327">
    <property type="entry name" value="VWA"/>
    <property type="match status" value="1"/>
</dbReference>
<dbReference type="FunFam" id="3.40.50.410:FF:000004">
    <property type="entry name" value="collagen alpha-6(VI) chain"/>
    <property type="match status" value="1"/>
</dbReference>
<dbReference type="GO" id="GO:0005576">
    <property type="term" value="C:extracellular region"/>
    <property type="evidence" value="ECO:0007669"/>
    <property type="project" value="UniProtKB-SubCell"/>
</dbReference>
<evidence type="ECO:0000256" key="3">
    <source>
        <dbReference type="ARBA" id="ARBA00022729"/>
    </source>
</evidence>
<feature type="domain" description="VWFA" evidence="6">
    <location>
        <begin position="1"/>
        <end position="168"/>
    </location>
</feature>
<keyword evidence="7" id="KW-1185">Reference proteome</keyword>
<keyword evidence="4" id="KW-0677">Repeat</keyword>
<protein>
    <submittedName>
        <fullName evidence="8">Vitrin-like</fullName>
    </submittedName>
</protein>
<dbReference type="InterPro" id="IPR036465">
    <property type="entry name" value="vWFA_dom_sf"/>
</dbReference>
<dbReference type="InterPro" id="IPR050525">
    <property type="entry name" value="ECM_Assembly_Org"/>
</dbReference>
<reference evidence="8" key="1">
    <citation type="submission" date="2025-08" db="UniProtKB">
        <authorList>
            <consortium name="RefSeq"/>
        </authorList>
    </citation>
    <scope>IDENTIFICATION</scope>
    <source>
        <strain evidence="8">S238N-H82</strain>
        <tissue evidence="8">Testes</tissue>
    </source>
</reference>
<dbReference type="Proteomes" id="UP000001554">
    <property type="component" value="Unplaced"/>
</dbReference>
<proteinExistence type="predicted"/>
<evidence type="ECO:0000256" key="2">
    <source>
        <dbReference type="ARBA" id="ARBA00022525"/>
    </source>
</evidence>
<dbReference type="InterPro" id="IPR002035">
    <property type="entry name" value="VWF_A"/>
</dbReference>
<dbReference type="RefSeq" id="XP_035665744.1">
    <property type="nucleotide sequence ID" value="XM_035809851.1"/>
</dbReference>
<dbReference type="SUPFAM" id="SSF53300">
    <property type="entry name" value="vWA-like"/>
    <property type="match status" value="1"/>
</dbReference>
<evidence type="ECO:0000256" key="1">
    <source>
        <dbReference type="ARBA" id="ARBA00004613"/>
    </source>
</evidence>
<evidence type="ECO:0000313" key="7">
    <source>
        <dbReference type="Proteomes" id="UP000001554"/>
    </source>
</evidence>
<gene>
    <name evidence="8" type="primary">LOC118408986</name>
</gene>
<evidence type="ECO:0000259" key="6">
    <source>
        <dbReference type="PROSITE" id="PS50234"/>
    </source>
</evidence>
<keyword evidence="2" id="KW-0964">Secreted</keyword>
<comment type="subcellular location">
    <subcellularLocation>
        <location evidence="1">Secreted</location>
    </subcellularLocation>
</comment>
<accession>A0A9J7HWS0</accession>
<evidence type="ECO:0000313" key="8">
    <source>
        <dbReference type="RefSeq" id="XP_035665744.1"/>
    </source>
</evidence>
<name>A0A9J7HWS0_BRAFL</name>
<dbReference type="PROSITE" id="PS50234">
    <property type="entry name" value="VWFA"/>
    <property type="match status" value="1"/>
</dbReference>
<dbReference type="AlphaFoldDB" id="A0A9J7HWS0"/>
<dbReference type="OrthoDB" id="10256829at2759"/>
<sequence length="217" mass="23405">MVFVLDGSGSIQAVNFAKVKKFAVDLSDGLNISPTATRVGLIEYTDSPTVEFKLADHTNKASLATAINNVSYQSGGTQTGRALDAARTQMDWRQPPVKRAAIVVTDGMSGDNVQQPAKALRDNDISAYGVGIGPAINANELNEIAGGDAGHVFYIPNYDKLEKEMEKISNSVCSGPEWLIYSGGRYHGKEWKAFPGYYTSDQLKKKIGDQIGSAKRV</sequence>
<dbReference type="KEGG" id="bfo:118408986"/>
<keyword evidence="3" id="KW-0732">Signal</keyword>